<feature type="transmembrane region" description="Helical" evidence="6">
    <location>
        <begin position="274"/>
        <end position="299"/>
    </location>
</feature>
<dbReference type="Pfam" id="PF01554">
    <property type="entry name" value="MatE"/>
    <property type="match status" value="2"/>
</dbReference>
<dbReference type="AlphaFoldDB" id="B6K5H7"/>
<comment type="similarity">
    <text evidence="2">Belongs to the multi antimicrobial extrusion (MATE) (TC 2.A.66.1) family.</text>
</comment>
<evidence type="ECO:0000256" key="3">
    <source>
        <dbReference type="ARBA" id="ARBA00022692"/>
    </source>
</evidence>
<dbReference type="JaponicusDB" id="SJAG_03951"/>
<protein>
    <submittedName>
        <fullName evidence="7">MatE family transporter</fullName>
    </submittedName>
</protein>
<feature type="transmembrane region" description="Helical" evidence="6">
    <location>
        <begin position="246"/>
        <end position="268"/>
    </location>
</feature>
<dbReference type="eggNOG" id="KOG1347">
    <property type="taxonomic scope" value="Eukaryota"/>
</dbReference>
<accession>B6K5H7</accession>
<dbReference type="CDD" id="cd13132">
    <property type="entry name" value="MATE_eukaryotic"/>
    <property type="match status" value="1"/>
</dbReference>
<dbReference type="EMBL" id="KE651167">
    <property type="protein sequence ID" value="EEB08781.1"/>
    <property type="molecule type" value="Genomic_DNA"/>
</dbReference>
<organism evidence="7 8">
    <name type="scientific">Schizosaccharomyces japonicus (strain yFS275 / FY16936)</name>
    <name type="common">Fission yeast</name>
    <dbReference type="NCBI Taxonomy" id="402676"/>
    <lineage>
        <taxon>Eukaryota</taxon>
        <taxon>Fungi</taxon>
        <taxon>Dikarya</taxon>
        <taxon>Ascomycota</taxon>
        <taxon>Taphrinomycotina</taxon>
        <taxon>Schizosaccharomycetes</taxon>
        <taxon>Schizosaccharomycetales</taxon>
        <taxon>Schizosaccharomycetaceae</taxon>
        <taxon>Schizosaccharomyces</taxon>
    </lineage>
</organism>
<dbReference type="HOGENOM" id="CLU_012893_1_2_1"/>
<evidence type="ECO:0000256" key="2">
    <source>
        <dbReference type="ARBA" id="ARBA00010199"/>
    </source>
</evidence>
<keyword evidence="5 6" id="KW-0472">Membrane</keyword>
<keyword evidence="4 6" id="KW-1133">Transmembrane helix</keyword>
<dbReference type="RefSeq" id="XP_002175074.1">
    <property type="nucleotide sequence ID" value="XM_002175038.2"/>
</dbReference>
<feature type="transmembrane region" description="Helical" evidence="6">
    <location>
        <begin position="320"/>
        <end position="341"/>
    </location>
</feature>
<dbReference type="InterPro" id="IPR045069">
    <property type="entry name" value="MATE_euk"/>
</dbReference>
<dbReference type="OMA" id="WFFVWKL"/>
<evidence type="ECO:0000313" key="8">
    <source>
        <dbReference type="Proteomes" id="UP000001744"/>
    </source>
</evidence>
<feature type="transmembrane region" description="Helical" evidence="6">
    <location>
        <begin position="361"/>
        <end position="382"/>
    </location>
</feature>
<dbReference type="GO" id="GO:0015297">
    <property type="term" value="F:antiporter activity"/>
    <property type="evidence" value="ECO:0007669"/>
    <property type="project" value="InterPro"/>
</dbReference>
<dbReference type="STRING" id="402676.B6K5H7"/>
<dbReference type="InterPro" id="IPR002528">
    <property type="entry name" value="MATE_fam"/>
</dbReference>
<feature type="transmembrane region" description="Helical" evidence="6">
    <location>
        <begin position="501"/>
        <end position="521"/>
    </location>
</feature>
<comment type="subcellular location">
    <subcellularLocation>
        <location evidence="1">Membrane</location>
        <topology evidence="1">Multi-pass membrane protein</topology>
    </subcellularLocation>
</comment>
<name>B6K5H7_SCHJY</name>
<feature type="transmembrane region" description="Helical" evidence="6">
    <location>
        <begin position="176"/>
        <end position="198"/>
    </location>
</feature>
<dbReference type="GeneID" id="7051567"/>
<keyword evidence="3 6" id="KW-0812">Transmembrane</keyword>
<feature type="transmembrane region" description="Helical" evidence="6">
    <location>
        <begin position="402"/>
        <end position="419"/>
    </location>
</feature>
<dbReference type="GO" id="GO:1990961">
    <property type="term" value="P:xenobiotic detoxification by transmembrane export across the plasma membrane"/>
    <property type="evidence" value="ECO:0007669"/>
    <property type="project" value="InterPro"/>
</dbReference>
<evidence type="ECO:0000256" key="4">
    <source>
        <dbReference type="ARBA" id="ARBA00022989"/>
    </source>
</evidence>
<evidence type="ECO:0000256" key="6">
    <source>
        <dbReference type="SAM" id="Phobius"/>
    </source>
</evidence>
<feature type="transmembrane region" description="Helical" evidence="6">
    <location>
        <begin position="475"/>
        <end position="495"/>
    </location>
</feature>
<evidence type="ECO:0000313" key="7">
    <source>
        <dbReference type="EMBL" id="EEB08781.1"/>
    </source>
</evidence>
<dbReference type="OrthoDB" id="2126698at2759"/>
<keyword evidence="8" id="KW-1185">Reference proteome</keyword>
<dbReference type="GO" id="GO:0042910">
    <property type="term" value="F:xenobiotic transmembrane transporter activity"/>
    <property type="evidence" value="ECO:0007669"/>
    <property type="project" value="InterPro"/>
</dbReference>
<dbReference type="PANTHER" id="PTHR11206">
    <property type="entry name" value="MULTIDRUG RESISTANCE PROTEIN"/>
    <property type="match status" value="1"/>
</dbReference>
<sequence length="540" mass="59173">MFSSRTTLKERSHQLIARLLGATSEPITPVSSSSQLSINERELLLNRDNLYNENEYVEPEIPAIYGSMAPIPDQIPQNPFKGDDRHTTEVVQIAKNEAYELFRLGVPTVFAYVFQSSEQFSTVFSLGHLGKEELAASSLATMTAAISAFSIFMGVISSLDTLATQAFGAGRPQNLVIYLQRCLFILALLHIPIAFVWLNLEKLLLLIHQDPQVATLCGRYMKVFIFGSPGYAIFEALKRYLQAQGIFAPITVTLAFAAPLNLILNYLLVWSPVVGFGFLGAPTAVVITYWFQATALVLYVRFSSRPVKWTGFTKRALCNLYPMMKLAFYGVLMIATEWAAYELTSLGASFLGTVSLAAQSIMLTTTSLAYQIPFAFSVASSARVGNLVGSGHANAARICTRVATMIALTLATINSLFFYTCRYHWGSLFSSDPDVLAAVTYAFPVLCCFVIFDAMSAIGGGILRGMGKQNIGGPVSIISNYCIAIPLACVFVIVFHLGLRGIWYGMIIGIGMIVLCEYIVIARANWKRIILAADKRLSTA</sequence>
<dbReference type="GO" id="GO:0016020">
    <property type="term" value="C:membrane"/>
    <property type="evidence" value="ECO:0000318"/>
    <property type="project" value="GO_Central"/>
</dbReference>
<feature type="transmembrane region" description="Helical" evidence="6">
    <location>
        <begin position="439"/>
        <end position="463"/>
    </location>
</feature>
<dbReference type="VEuPathDB" id="FungiDB:SJAG_03951"/>
<feature type="transmembrane region" description="Helical" evidence="6">
    <location>
        <begin position="134"/>
        <end position="156"/>
    </location>
</feature>
<dbReference type="NCBIfam" id="TIGR00797">
    <property type="entry name" value="matE"/>
    <property type="match status" value="1"/>
</dbReference>
<dbReference type="GO" id="GO:0022857">
    <property type="term" value="F:transmembrane transporter activity"/>
    <property type="evidence" value="ECO:0000318"/>
    <property type="project" value="GO_Central"/>
</dbReference>
<gene>
    <name evidence="7" type="ORF">SJAG_03951</name>
</gene>
<proteinExistence type="inferred from homology"/>
<evidence type="ECO:0000256" key="1">
    <source>
        <dbReference type="ARBA" id="ARBA00004141"/>
    </source>
</evidence>
<reference evidence="7 8" key="1">
    <citation type="journal article" date="2011" name="Science">
        <title>Comparative functional genomics of the fission yeasts.</title>
        <authorList>
            <person name="Rhind N."/>
            <person name="Chen Z."/>
            <person name="Yassour M."/>
            <person name="Thompson D.A."/>
            <person name="Haas B.J."/>
            <person name="Habib N."/>
            <person name="Wapinski I."/>
            <person name="Roy S."/>
            <person name="Lin M.F."/>
            <person name="Heiman D.I."/>
            <person name="Young S.K."/>
            <person name="Furuya K."/>
            <person name="Guo Y."/>
            <person name="Pidoux A."/>
            <person name="Chen H.M."/>
            <person name="Robbertse B."/>
            <person name="Goldberg J.M."/>
            <person name="Aoki K."/>
            <person name="Bayne E.H."/>
            <person name="Berlin A.M."/>
            <person name="Desjardins C.A."/>
            <person name="Dobbs E."/>
            <person name="Dukaj L."/>
            <person name="Fan L."/>
            <person name="FitzGerald M.G."/>
            <person name="French C."/>
            <person name="Gujja S."/>
            <person name="Hansen K."/>
            <person name="Keifenheim D."/>
            <person name="Levin J.Z."/>
            <person name="Mosher R.A."/>
            <person name="Mueller C.A."/>
            <person name="Pfiffner J."/>
            <person name="Priest M."/>
            <person name="Russ C."/>
            <person name="Smialowska A."/>
            <person name="Swoboda P."/>
            <person name="Sykes S.M."/>
            <person name="Vaughn M."/>
            <person name="Vengrova S."/>
            <person name="Yoder R."/>
            <person name="Zeng Q."/>
            <person name="Allshire R."/>
            <person name="Baulcombe D."/>
            <person name="Birren B.W."/>
            <person name="Brown W."/>
            <person name="Ekwall K."/>
            <person name="Kellis M."/>
            <person name="Leatherwood J."/>
            <person name="Levin H."/>
            <person name="Margalit H."/>
            <person name="Martienssen R."/>
            <person name="Nieduszynski C.A."/>
            <person name="Spatafora J.W."/>
            <person name="Friedman N."/>
            <person name="Dalgaard J.Z."/>
            <person name="Baumann P."/>
            <person name="Niki H."/>
            <person name="Regev A."/>
            <person name="Nusbaum C."/>
        </authorList>
    </citation>
    <scope>NUCLEOTIDE SEQUENCE [LARGE SCALE GENOMIC DNA]</scope>
    <source>
        <strain evidence="8">yFS275 / FY16936</strain>
    </source>
</reference>
<dbReference type="Proteomes" id="UP000001744">
    <property type="component" value="Unassembled WGS sequence"/>
</dbReference>
<evidence type="ECO:0000256" key="5">
    <source>
        <dbReference type="ARBA" id="ARBA00023136"/>
    </source>
</evidence>